<dbReference type="EMBL" id="WNYA01000002">
    <property type="protein sequence ID" value="KAG8589056.1"/>
    <property type="molecule type" value="Genomic_DNA"/>
</dbReference>
<protein>
    <recommendedName>
        <fullName evidence="7">C3H1-type domain-containing protein</fullName>
    </recommendedName>
</protein>
<evidence type="ECO:0000256" key="1">
    <source>
        <dbReference type="ARBA" id="ARBA00022723"/>
    </source>
</evidence>
<evidence type="ECO:0000256" key="4">
    <source>
        <dbReference type="ARBA" id="ARBA00022833"/>
    </source>
</evidence>
<dbReference type="GO" id="GO:0008270">
    <property type="term" value="F:zinc ion binding"/>
    <property type="evidence" value="ECO:0007669"/>
    <property type="project" value="UniProtKB-KW"/>
</dbReference>
<evidence type="ECO:0000256" key="2">
    <source>
        <dbReference type="ARBA" id="ARBA00022737"/>
    </source>
</evidence>
<dbReference type="Gene3D" id="4.10.1000.10">
    <property type="entry name" value="Zinc finger, CCCH-type"/>
    <property type="match status" value="1"/>
</dbReference>
<evidence type="ECO:0000256" key="5">
    <source>
        <dbReference type="PROSITE-ProRule" id="PRU00723"/>
    </source>
</evidence>
<dbReference type="AlphaFoldDB" id="A0AAV7CWV9"/>
<evidence type="ECO:0000256" key="6">
    <source>
        <dbReference type="SAM" id="MobiDB-lite"/>
    </source>
</evidence>
<gene>
    <name evidence="8" type="ORF">GDO81_006236</name>
</gene>
<evidence type="ECO:0000259" key="7">
    <source>
        <dbReference type="PROSITE" id="PS50103"/>
    </source>
</evidence>
<dbReference type="Proteomes" id="UP000824782">
    <property type="component" value="Unassembled WGS sequence"/>
</dbReference>
<dbReference type="GO" id="GO:0016973">
    <property type="term" value="P:poly(A)+ mRNA export from nucleus"/>
    <property type="evidence" value="ECO:0007669"/>
    <property type="project" value="TreeGrafter"/>
</dbReference>
<name>A0AAV7CWV9_ENGPU</name>
<evidence type="ECO:0000313" key="9">
    <source>
        <dbReference type="Proteomes" id="UP000824782"/>
    </source>
</evidence>
<keyword evidence="9" id="KW-1185">Reference proteome</keyword>
<feature type="region of interest" description="Disordered" evidence="6">
    <location>
        <begin position="259"/>
        <end position="280"/>
    </location>
</feature>
<dbReference type="FunFam" id="4.10.1000.10:FF:000024">
    <property type="entry name" value="Zinc finger CCCH domain-containing protein 11A"/>
    <property type="match status" value="1"/>
</dbReference>
<evidence type="ECO:0000256" key="3">
    <source>
        <dbReference type="ARBA" id="ARBA00022771"/>
    </source>
</evidence>
<dbReference type="PANTHER" id="PTHR15725:SF14">
    <property type="entry name" value="ZINC FINGER CCCH DOMAIN-CONTAINING PROTEIN 11A"/>
    <property type="match status" value="1"/>
</dbReference>
<feature type="compositionally biased region" description="Acidic residues" evidence="6">
    <location>
        <begin position="156"/>
        <end position="171"/>
    </location>
</feature>
<feature type="zinc finger region" description="C3H1-type" evidence="5">
    <location>
        <begin position="2"/>
        <end position="29"/>
    </location>
</feature>
<keyword evidence="2" id="KW-0677">Repeat</keyword>
<accession>A0AAV7CWV9</accession>
<dbReference type="InterPro" id="IPR041686">
    <property type="entry name" value="Znf-CCCH_3"/>
</dbReference>
<keyword evidence="4 5" id="KW-0862">Zinc</keyword>
<organism evidence="8 9">
    <name type="scientific">Engystomops pustulosus</name>
    <name type="common">Tungara frog</name>
    <name type="synonym">Physalaemus pustulosus</name>
    <dbReference type="NCBI Taxonomy" id="76066"/>
    <lineage>
        <taxon>Eukaryota</taxon>
        <taxon>Metazoa</taxon>
        <taxon>Chordata</taxon>
        <taxon>Craniata</taxon>
        <taxon>Vertebrata</taxon>
        <taxon>Euteleostomi</taxon>
        <taxon>Amphibia</taxon>
        <taxon>Batrachia</taxon>
        <taxon>Anura</taxon>
        <taxon>Neobatrachia</taxon>
        <taxon>Hyloidea</taxon>
        <taxon>Leptodactylidae</taxon>
        <taxon>Leiuperinae</taxon>
        <taxon>Engystomops</taxon>
    </lineage>
</organism>
<evidence type="ECO:0000313" key="8">
    <source>
        <dbReference type="EMBL" id="KAG8589056.1"/>
    </source>
</evidence>
<sequence>MSNQGDDCYYFFYSTCTKGDSCTFRHCEAAIGNETVCNLWQEGRCFRQICKFRHMEIDKKRSEIPCYWENQMTGCQKANCAFHHTKGRFVEGSYFPPNKAISKPEPCEAEVQTTLKSPALAKISAAPTPQLRGVKKIEATENVPSPTHPPVVINAADDDEDDDDQFSEEGEEMKNSANLVSTRKSLTPKKDAALNYGIKTLEEIKSEKQKCQDVSNNVPQEIQISSHNRVDHCISVLRTVNFTSKDSSTNLSLSQRLGKRRKFQGESPLAASDEDILPPAKKTLSERLGKRFTPTADDPEFQPKKGIPIQISRPLKDRLGLLPEQGGRQTERAAATTVTDFHIKTLEEIRQEKANQQEERQTTSLPLKNDEICIKSKLSSNPSTAIYIKSLNEIQAEKRLRHLKDELQKQGNTKEKEFQQKNYGTTVQNCTATIENAKGLNRKIQVDRKIKRPIVNDNCSGIAVTTTTLSVNFKDPKQNLPSMEKVKVKTLEEIREEKALRSQQSTSQPVALSHSKKILRLAKLPGRIEAKLDHLGSSAKNIVEEDNRVTATFRSPVKTFKEQCEKSVDTKTRDSNLTAVSQALVIKDTDTLKPTASTHENKDKPKLNVEPSVVKNTIHIKAARKQKTQERTIIAEVKPMSSTVTSSEALERLPVPESSEEVSMDIIPPKHLQISSQVNTPLSSASVTIPATLKSPRTSTASVGKTSLSTEDEFDELMWEISDDKLDAELDLDSNKDEDALLLELSKMIDG</sequence>
<dbReference type="Pfam" id="PF15663">
    <property type="entry name" value="zf-CCCH_3"/>
    <property type="match status" value="1"/>
</dbReference>
<keyword evidence="3 5" id="KW-0863">Zinc-finger</keyword>
<dbReference type="PROSITE" id="PS50103">
    <property type="entry name" value="ZF_C3H1"/>
    <property type="match status" value="1"/>
</dbReference>
<feature type="domain" description="C3H1-type" evidence="7">
    <location>
        <begin position="2"/>
        <end position="29"/>
    </location>
</feature>
<feature type="region of interest" description="Disordered" evidence="6">
    <location>
        <begin position="287"/>
        <end position="306"/>
    </location>
</feature>
<dbReference type="SMART" id="SM00356">
    <property type="entry name" value="ZnF_C3H1"/>
    <property type="match status" value="3"/>
</dbReference>
<dbReference type="InterPro" id="IPR000571">
    <property type="entry name" value="Znf_CCCH"/>
</dbReference>
<dbReference type="PANTHER" id="PTHR15725">
    <property type="entry name" value="ZN-FINGER, C-X8-C-X5-C-X3-H TYPE-CONTAINING"/>
    <property type="match status" value="1"/>
</dbReference>
<reference evidence="8" key="1">
    <citation type="thesis" date="2020" institute="ProQuest LLC" country="789 East Eisenhower Parkway, Ann Arbor, MI, USA">
        <title>Comparative Genomics and Chromosome Evolution.</title>
        <authorList>
            <person name="Mudd A.B."/>
        </authorList>
    </citation>
    <scope>NUCLEOTIDE SEQUENCE</scope>
    <source>
        <strain evidence="8">237g6f4</strain>
        <tissue evidence="8">Blood</tissue>
    </source>
</reference>
<keyword evidence="1 5" id="KW-0479">Metal-binding</keyword>
<feature type="region of interest" description="Disordered" evidence="6">
    <location>
        <begin position="141"/>
        <end position="181"/>
    </location>
</feature>
<comment type="caution">
    <text evidence="8">The sequence shown here is derived from an EMBL/GenBank/DDBJ whole genome shotgun (WGS) entry which is preliminary data.</text>
</comment>
<proteinExistence type="predicted"/>